<evidence type="ECO:0000313" key="1">
    <source>
        <dbReference type="EMBL" id="TDD62651.1"/>
    </source>
</evidence>
<accession>A0A4R4ZU45</accession>
<dbReference type="EMBL" id="SMKX01000005">
    <property type="protein sequence ID" value="TDD62651.1"/>
    <property type="molecule type" value="Genomic_DNA"/>
</dbReference>
<comment type="caution">
    <text evidence="1">The sequence shown here is derived from an EMBL/GenBank/DDBJ whole genome shotgun (WGS) entry which is preliminary data.</text>
</comment>
<evidence type="ECO:0000313" key="2">
    <source>
        <dbReference type="Proteomes" id="UP000295124"/>
    </source>
</evidence>
<name>A0A4R4ZU45_9ACTN</name>
<dbReference type="OrthoDB" id="4544390at2"/>
<dbReference type="RefSeq" id="WP_132164970.1">
    <property type="nucleotide sequence ID" value="NZ_SMKX01000005.1"/>
</dbReference>
<dbReference type="AlphaFoldDB" id="A0A4R4ZU45"/>
<sequence>MIEYCFKWNYADGRPGVPLTVDEARDRDLAGTEFTAILPARLGSTSPVLVTPVWATGVLVVTFLDEPGRKATEYTFQKRTDDRLFLTRVHTWTYPTDEPGLRLSAASTHETVLYQEDGLVKRVVKDKVERTQETVEYADVPVDSNWEPIPVFGDYGSIARWDR</sequence>
<reference evidence="1 2" key="1">
    <citation type="submission" date="2019-03" db="EMBL/GenBank/DDBJ databases">
        <title>Draft genome sequences of novel Actinobacteria.</title>
        <authorList>
            <person name="Sahin N."/>
            <person name="Ay H."/>
            <person name="Saygin H."/>
        </authorList>
    </citation>
    <scope>NUCLEOTIDE SEQUENCE [LARGE SCALE GENOMIC DNA]</scope>
    <source>
        <strain evidence="1 2">JCM 13523</strain>
    </source>
</reference>
<keyword evidence="2" id="KW-1185">Reference proteome</keyword>
<gene>
    <name evidence="1" type="ORF">E1263_02740</name>
</gene>
<protein>
    <submittedName>
        <fullName evidence="1">Uncharacterized protein</fullName>
    </submittedName>
</protein>
<proteinExistence type="predicted"/>
<organism evidence="1 2">
    <name type="scientific">Kribbella antibiotica</name>
    <dbReference type="NCBI Taxonomy" id="190195"/>
    <lineage>
        <taxon>Bacteria</taxon>
        <taxon>Bacillati</taxon>
        <taxon>Actinomycetota</taxon>
        <taxon>Actinomycetes</taxon>
        <taxon>Propionibacteriales</taxon>
        <taxon>Kribbellaceae</taxon>
        <taxon>Kribbella</taxon>
    </lineage>
</organism>
<dbReference type="Proteomes" id="UP000295124">
    <property type="component" value="Unassembled WGS sequence"/>
</dbReference>